<comment type="caution">
    <text evidence="2">The sequence shown here is derived from an EMBL/GenBank/DDBJ whole genome shotgun (WGS) entry which is preliminary data.</text>
</comment>
<evidence type="ECO:0000259" key="1">
    <source>
        <dbReference type="Pfam" id="PF13157"/>
    </source>
</evidence>
<dbReference type="Proteomes" id="UP000321440">
    <property type="component" value="Unassembled WGS sequence"/>
</dbReference>
<dbReference type="AlphaFoldDB" id="A0A511W6X8"/>
<evidence type="ECO:0000313" key="2">
    <source>
        <dbReference type="EMBL" id="GEN46855.1"/>
    </source>
</evidence>
<dbReference type="RefSeq" id="WP_146818047.1">
    <property type="nucleotide sequence ID" value="NZ_BJYA01000019.1"/>
</dbReference>
<reference evidence="2 3" key="1">
    <citation type="submission" date="2019-07" db="EMBL/GenBank/DDBJ databases">
        <title>Whole genome shotgun sequence of Alkalibacillus haloalkaliphilus NBRC 103110.</title>
        <authorList>
            <person name="Hosoyama A."/>
            <person name="Uohara A."/>
            <person name="Ohji S."/>
            <person name="Ichikawa N."/>
        </authorList>
    </citation>
    <scope>NUCLEOTIDE SEQUENCE [LARGE SCALE GENOMIC DNA]</scope>
    <source>
        <strain evidence="2 3">NBRC 103110</strain>
    </source>
</reference>
<protein>
    <recommendedName>
        <fullName evidence="1">Endospore appendages core domain-containing protein</fullName>
    </recommendedName>
</protein>
<dbReference type="Pfam" id="PF13157">
    <property type="entry name" value="Enas"/>
    <property type="match status" value="1"/>
</dbReference>
<proteinExistence type="predicted"/>
<accession>A0A511W6X8</accession>
<evidence type="ECO:0000313" key="3">
    <source>
        <dbReference type="Proteomes" id="UP000321440"/>
    </source>
</evidence>
<sequence length="147" mass="16064">MSSSCSKRGNFNLEPFIIESSFCGNWSYPCTEAETRRLLWENGNESGTPSSNNSVEQVGGTITVNYISGCANSLIVIVTDSDEQEHTFEISAPVGPSVTNQTGNAVSKTFASVERVEIVCQDESLSGSCYGKYCIDVNYLRVWDSFD</sequence>
<organism evidence="2 3">
    <name type="scientific">Alkalibacillus haloalkaliphilus</name>
    <dbReference type="NCBI Taxonomy" id="94136"/>
    <lineage>
        <taxon>Bacteria</taxon>
        <taxon>Bacillati</taxon>
        <taxon>Bacillota</taxon>
        <taxon>Bacilli</taxon>
        <taxon>Bacillales</taxon>
        <taxon>Bacillaceae</taxon>
        <taxon>Alkalibacillus</taxon>
    </lineage>
</organism>
<gene>
    <name evidence="2" type="ORF">AHA02nite_26310</name>
</gene>
<name>A0A511W6X8_9BACI</name>
<dbReference type="InterPro" id="IPR025055">
    <property type="entry name" value="Ena_core"/>
</dbReference>
<keyword evidence="3" id="KW-1185">Reference proteome</keyword>
<feature type="domain" description="Endospore appendages core" evidence="1">
    <location>
        <begin position="16"/>
        <end position="139"/>
    </location>
</feature>
<dbReference type="EMBL" id="BJYA01000019">
    <property type="protein sequence ID" value="GEN46855.1"/>
    <property type="molecule type" value="Genomic_DNA"/>
</dbReference>